<evidence type="ECO:0000313" key="3">
    <source>
        <dbReference type="EMBL" id="RLV80977.1"/>
    </source>
</evidence>
<feature type="domain" description="Recombinase" evidence="2">
    <location>
        <begin position="163"/>
        <end position="269"/>
    </location>
</feature>
<dbReference type="InterPro" id="IPR006119">
    <property type="entry name" value="Resolv_N"/>
</dbReference>
<comment type="caution">
    <text evidence="3">The sequence shown here is derived from an EMBL/GenBank/DDBJ whole genome shotgun (WGS) entry which is preliminary data.</text>
</comment>
<dbReference type="CDD" id="cd00338">
    <property type="entry name" value="Ser_Recombinase"/>
    <property type="match status" value="1"/>
</dbReference>
<dbReference type="KEGG" id="src:M271_22205"/>
<dbReference type="Proteomes" id="UP000281594">
    <property type="component" value="Unassembled WGS sequence"/>
</dbReference>
<proteinExistence type="predicted"/>
<dbReference type="PANTHER" id="PTHR30461">
    <property type="entry name" value="DNA-INVERTASE FROM LAMBDOID PROPHAGE"/>
    <property type="match status" value="1"/>
</dbReference>
<dbReference type="PANTHER" id="PTHR30461:SF23">
    <property type="entry name" value="DNA RECOMBINASE-RELATED"/>
    <property type="match status" value="1"/>
</dbReference>
<evidence type="ECO:0000259" key="1">
    <source>
        <dbReference type="PROSITE" id="PS51736"/>
    </source>
</evidence>
<dbReference type="InterPro" id="IPR011109">
    <property type="entry name" value="DNA_bind_recombinase_dom"/>
</dbReference>
<dbReference type="eggNOG" id="COG1961">
    <property type="taxonomic scope" value="Bacteria"/>
</dbReference>
<dbReference type="SMART" id="SM00857">
    <property type="entry name" value="Resolvase"/>
    <property type="match status" value="1"/>
</dbReference>
<dbReference type="PROSITE" id="PS51736">
    <property type="entry name" value="RECOMBINASES_3"/>
    <property type="match status" value="1"/>
</dbReference>
<dbReference type="InterPro" id="IPR050639">
    <property type="entry name" value="SSR_resolvase"/>
</dbReference>
<dbReference type="InterPro" id="IPR025827">
    <property type="entry name" value="Zn_ribbon_recom_dom"/>
</dbReference>
<dbReference type="Pfam" id="PF13408">
    <property type="entry name" value="Zn_ribbon_recom"/>
    <property type="match status" value="1"/>
</dbReference>
<dbReference type="RefSeq" id="WP_020869397.1">
    <property type="nucleotide sequence ID" value="NC_022785.1"/>
</dbReference>
<dbReference type="HOGENOM" id="CLU_010686_18_18_11"/>
<dbReference type="Gene3D" id="3.40.50.1390">
    <property type="entry name" value="Resolvase, N-terminal catalytic domain"/>
    <property type="match status" value="1"/>
</dbReference>
<organism evidence="3 4">
    <name type="scientific">Streptomyces rapamycinicus (strain ATCC 29253 / DSM 41530 / NRRL 5491 / AYB-994)</name>
    <name type="common">Streptomyces hygroscopicus (strain ATCC 29253)</name>
    <dbReference type="NCBI Taxonomy" id="1343740"/>
    <lineage>
        <taxon>Bacteria</taxon>
        <taxon>Bacillati</taxon>
        <taxon>Actinomycetota</taxon>
        <taxon>Actinomycetes</taxon>
        <taxon>Kitasatosporales</taxon>
        <taxon>Streptomycetaceae</taxon>
        <taxon>Streptomyces</taxon>
        <taxon>Streptomyces violaceusniger group</taxon>
    </lineage>
</organism>
<dbReference type="GO" id="GO:0003677">
    <property type="term" value="F:DNA binding"/>
    <property type="evidence" value="ECO:0007669"/>
    <property type="project" value="InterPro"/>
</dbReference>
<dbReference type="InterPro" id="IPR036162">
    <property type="entry name" value="Resolvase-like_N_sf"/>
</dbReference>
<accession>A0A0A0N996</accession>
<feature type="domain" description="Resolvase/invertase-type recombinase catalytic" evidence="1">
    <location>
        <begin position="6"/>
        <end position="154"/>
    </location>
</feature>
<evidence type="ECO:0008006" key="5">
    <source>
        <dbReference type="Google" id="ProtNLM"/>
    </source>
</evidence>
<dbReference type="EMBL" id="QYCY01000001">
    <property type="protein sequence ID" value="RLV80977.1"/>
    <property type="molecule type" value="Genomic_DNA"/>
</dbReference>
<name>A0A0A0N996_STRRN</name>
<dbReference type="Pfam" id="PF00239">
    <property type="entry name" value="Resolvase"/>
    <property type="match status" value="1"/>
</dbReference>
<dbReference type="STRING" id="1343740.M271_22205"/>
<dbReference type="SUPFAM" id="SSF53041">
    <property type="entry name" value="Resolvase-like"/>
    <property type="match status" value="1"/>
</dbReference>
<evidence type="ECO:0000313" key="4">
    <source>
        <dbReference type="Proteomes" id="UP000281594"/>
    </source>
</evidence>
<evidence type="ECO:0000259" key="2">
    <source>
        <dbReference type="PROSITE" id="PS51737"/>
    </source>
</evidence>
<dbReference type="Gene3D" id="3.90.1750.20">
    <property type="entry name" value="Putative Large Serine Recombinase, Chain B, Domain 2"/>
    <property type="match status" value="1"/>
</dbReference>
<dbReference type="AlphaFoldDB" id="A0A0A0N996"/>
<reference evidence="3 4" key="1">
    <citation type="journal article" date="2018" name="J. Biol. Chem.">
        <title>Discovery of the actinoplanic acid pathway in Streptomyces rapamycinicus reveals a genetically conserved synergism with rapamycin.</title>
        <authorList>
            <person name="Mrak P."/>
            <person name="Krastel P."/>
            <person name="Pivk Lukancic P."/>
            <person name="Tao J."/>
            <person name="Pistorius D."/>
            <person name="Moore C.M."/>
        </authorList>
    </citation>
    <scope>NUCLEOTIDE SEQUENCE [LARGE SCALE GENOMIC DNA]</scope>
    <source>
        <strain evidence="3 4">NRRL 5491</strain>
    </source>
</reference>
<sequence>MARPTRVGIYVRISKDRKGQELGIQRQEKACRELCERMGWGVLKVYPENDTSASTTSKRRRPAYTEMLRDAREGLIDGIVVYSIDRLTRRITELTYFLEEQKEHGFAFATTEGEDTATANGRMILTIKGAVAQQETERMSERVNNSLLQRREQGKPHAGGSRLFGFKEGSNLQEVEPGEVELIRLGYQILLDRGTPGDVARAWNERGARTPEAGTAWDIQKVKRVYRSERIGGIVSYKGQDIGDSVYPHPLTREEWENVQTILDSRATPARKGSGKRKHLYSGFLKCGHCGSTMRIQWATIQGRTFRRTACHSSQVGANGERGCGKVIRRLDWIEARINEVVEAALAKRRPQAQAAPSEDLSGEIKILEERIRGLRNRWKEGRMEDEDYYDSLTHLRSDLQTLRTREAASVVRETRTETDALAVWKDEDMQNLERRRAIVASVIDHVEVFSVGRGRKKPPELGSIRIWPVGAEPDGSQG</sequence>
<dbReference type="PROSITE" id="PS51737">
    <property type="entry name" value="RECOMBINASE_DNA_BIND"/>
    <property type="match status" value="1"/>
</dbReference>
<protein>
    <recommendedName>
        <fullName evidence="5">Resolvase</fullName>
    </recommendedName>
</protein>
<dbReference type="Pfam" id="PF07508">
    <property type="entry name" value="Recombinase"/>
    <property type="match status" value="1"/>
</dbReference>
<dbReference type="InterPro" id="IPR038109">
    <property type="entry name" value="DNA_bind_recomb_sf"/>
</dbReference>
<gene>
    <name evidence="3" type="ORF">D3C57_121370</name>
</gene>
<dbReference type="GO" id="GO:0000150">
    <property type="term" value="F:DNA strand exchange activity"/>
    <property type="evidence" value="ECO:0007669"/>
    <property type="project" value="InterPro"/>
</dbReference>